<feature type="chain" id="PRO_5035805593" evidence="1">
    <location>
        <begin position="18"/>
        <end position="172"/>
    </location>
</feature>
<comment type="caution">
    <text evidence="2">The sequence shown here is derived from an EMBL/GenBank/DDBJ whole genome shotgun (WGS) entry which is preliminary data.</text>
</comment>
<feature type="signal peptide" evidence="1">
    <location>
        <begin position="1"/>
        <end position="17"/>
    </location>
</feature>
<dbReference type="EMBL" id="CAJPWZ010001933">
    <property type="protein sequence ID" value="CAG2226754.1"/>
    <property type="molecule type" value="Genomic_DNA"/>
</dbReference>
<evidence type="ECO:0000313" key="3">
    <source>
        <dbReference type="Proteomes" id="UP000683360"/>
    </source>
</evidence>
<accession>A0A8S3SYK3</accession>
<keyword evidence="1" id="KW-0732">Signal</keyword>
<gene>
    <name evidence="2" type="ORF">MEDL_39810</name>
</gene>
<proteinExistence type="predicted"/>
<evidence type="ECO:0000256" key="1">
    <source>
        <dbReference type="SAM" id="SignalP"/>
    </source>
</evidence>
<evidence type="ECO:0000313" key="2">
    <source>
        <dbReference type="EMBL" id="CAG2226754.1"/>
    </source>
</evidence>
<dbReference type="AlphaFoldDB" id="A0A8S3SYK3"/>
<protein>
    <submittedName>
        <fullName evidence="2">Uncharacterized protein</fullName>
    </submittedName>
</protein>
<sequence length="172" mass="19867">MELMFFCLLVSGFGIQSYNTKEYSDNDVYISNYITTYDNITTNCSLFGSKFDENYPVDKLMINITKTGTYWIGAKIGFKRNINPYRVQSGCNVNYNGSLDECNKHCKGRKYFSYNEHSCTCSNENMAIVGLSRTKNCKDQKHGLCFDNNCVVYERGEFFLYSSTRNIFGTHR</sequence>
<reference evidence="2" key="1">
    <citation type="submission" date="2021-03" db="EMBL/GenBank/DDBJ databases">
        <authorList>
            <person name="Bekaert M."/>
        </authorList>
    </citation>
    <scope>NUCLEOTIDE SEQUENCE</scope>
</reference>
<organism evidence="2 3">
    <name type="scientific">Mytilus edulis</name>
    <name type="common">Blue mussel</name>
    <dbReference type="NCBI Taxonomy" id="6550"/>
    <lineage>
        <taxon>Eukaryota</taxon>
        <taxon>Metazoa</taxon>
        <taxon>Spiralia</taxon>
        <taxon>Lophotrochozoa</taxon>
        <taxon>Mollusca</taxon>
        <taxon>Bivalvia</taxon>
        <taxon>Autobranchia</taxon>
        <taxon>Pteriomorphia</taxon>
        <taxon>Mytilida</taxon>
        <taxon>Mytiloidea</taxon>
        <taxon>Mytilidae</taxon>
        <taxon>Mytilinae</taxon>
        <taxon>Mytilus</taxon>
    </lineage>
</organism>
<dbReference type="Proteomes" id="UP000683360">
    <property type="component" value="Unassembled WGS sequence"/>
</dbReference>
<keyword evidence="3" id="KW-1185">Reference proteome</keyword>
<name>A0A8S3SYK3_MYTED</name>